<evidence type="ECO:0000313" key="2">
    <source>
        <dbReference type="Proteomes" id="UP001168877"/>
    </source>
</evidence>
<dbReference type="PANTHER" id="PTHR34427:SF5">
    <property type="entry name" value="DUF4283 DOMAIN-CONTAINING PROTEIN"/>
    <property type="match status" value="1"/>
</dbReference>
<dbReference type="PANTHER" id="PTHR34427">
    <property type="entry name" value="DUF4283 DOMAIN PROTEIN"/>
    <property type="match status" value="1"/>
</dbReference>
<dbReference type="AlphaFoldDB" id="A0AA39UXW2"/>
<organism evidence="1 2">
    <name type="scientific">Acer saccharum</name>
    <name type="common">Sugar maple</name>
    <dbReference type="NCBI Taxonomy" id="4024"/>
    <lineage>
        <taxon>Eukaryota</taxon>
        <taxon>Viridiplantae</taxon>
        <taxon>Streptophyta</taxon>
        <taxon>Embryophyta</taxon>
        <taxon>Tracheophyta</taxon>
        <taxon>Spermatophyta</taxon>
        <taxon>Magnoliopsida</taxon>
        <taxon>eudicotyledons</taxon>
        <taxon>Gunneridae</taxon>
        <taxon>Pentapetalae</taxon>
        <taxon>rosids</taxon>
        <taxon>malvids</taxon>
        <taxon>Sapindales</taxon>
        <taxon>Sapindaceae</taxon>
        <taxon>Hippocastanoideae</taxon>
        <taxon>Acereae</taxon>
        <taxon>Acer</taxon>
    </lineage>
</organism>
<dbReference type="Proteomes" id="UP001168877">
    <property type="component" value="Unassembled WGS sequence"/>
</dbReference>
<keyword evidence="2" id="KW-1185">Reference proteome</keyword>
<protein>
    <recommendedName>
        <fullName evidence="3">DUF4283 domain-containing protein</fullName>
    </recommendedName>
</protein>
<proteinExistence type="predicted"/>
<evidence type="ECO:0008006" key="3">
    <source>
        <dbReference type="Google" id="ProtNLM"/>
    </source>
</evidence>
<reference evidence="1" key="2">
    <citation type="submission" date="2023-06" db="EMBL/GenBank/DDBJ databases">
        <authorList>
            <person name="Swenson N.G."/>
            <person name="Wegrzyn J.L."/>
            <person name="Mcevoy S.L."/>
        </authorList>
    </citation>
    <scope>NUCLEOTIDE SEQUENCE</scope>
    <source>
        <strain evidence="1">NS2018</strain>
        <tissue evidence="1">Leaf</tissue>
    </source>
</reference>
<evidence type="ECO:0000313" key="1">
    <source>
        <dbReference type="EMBL" id="KAK0575064.1"/>
    </source>
</evidence>
<sequence length="186" mass="21539">MASKRVEVMHWDGIGSNDRWLDYVAMGVLRTITDVSSMVKDLLDRQIYFTFYYIGDKNVIWNFCSLKDRDSFIKNRGLWGDFFSSVSVWSDAITPHSTLAWVEFQGIPLDCWCENFFIRQGWAVGEPLMIEEETLSRENLFCGKVLVFIPNSHKCPDSIKVIIGRKSFLVVAWEDPEKISYDSILS</sequence>
<accession>A0AA39UXW2</accession>
<name>A0AA39UXW2_ACESA</name>
<reference evidence="1" key="1">
    <citation type="journal article" date="2022" name="Plant J.">
        <title>Strategies of tolerance reflected in two North American maple genomes.</title>
        <authorList>
            <person name="McEvoy S.L."/>
            <person name="Sezen U.U."/>
            <person name="Trouern-Trend A."/>
            <person name="McMahon S.M."/>
            <person name="Schaberg P.G."/>
            <person name="Yang J."/>
            <person name="Wegrzyn J.L."/>
            <person name="Swenson N.G."/>
        </authorList>
    </citation>
    <scope>NUCLEOTIDE SEQUENCE</scope>
    <source>
        <strain evidence="1">NS2018</strain>
    </source>
</reference>
<dbReference type="EMBL" id="JAUESC010000387">
    <property type="protein sequence ID" value="KAK0575064.1"/>
    <property type="molecule type" value="Genomic_DNA"/>
</dbReference>
<gene>
    <name evidence="1" type="ORF">LWI29_033475</name>
</gene>
<comment type="caution">
    <text evidence="1">The sequence shown here is derived from an EMBL/GenBank/DDBJ whole genome shotgun (WGS) entry which is preliminary data.</text>
</comment>